<dbReference type="GO" id="GO:0007005">
    <property type="term" value="P:mitochondrion organization"/>
    <property type="evidence" value="ECO:0007669"/>
    <property type="project" value="TreeGrafter"/>
</dbReference>
<dbReference type="SUPFAM" id="SSF49493">
    <property type="entry name" value="HSP40/DnaJ peptide-binding domain"/>
    <property type="match status" value="2"/>
</dbReference>
<keyword evidence="4 6" id="KW-0862">Zinc</keyword>
<dbReference type="CDD" id="cd10719">
    <property type="entry name" value="DnaJ_zf"/>
    <property type="match status" value="1"/>
</dbReference>
<protein>
    <submittedName>
        <fullName evidence="10">DnaJ subfamily A member 3 isoform 1</fullName>
    </submittedName>
</protein>
<dbReference type="PROSITE" id="PS51188">
    <property type="entry name" value="ZF_CR"/>
    <property type="match status" value="1"/>
</dbReference>
<keyword evidence="1 6" id="KW-0479">Metal-binding</keyword>
<dbReference type="Pfam" id="PF00684">
    <property type="entry name" value="DnaJ_CXXCXGXG"/>
    <property type="match status" value="1"/>
</dbReference>
<evidence type="ECO:0000259" key="8">
    <source>
        <dbReference type="PROSITE" id="PS50076"/>
    </source>
</evidence>
<evidence type="ECO:0000256" key="2">
    <source>
        <dbReference type="ARBA" id="ARBA00022737"/>
    </source>
</evidence>
<dbReference type="InterPro" id="IPR036410">
    <property type="entry name" value="HSP_DnaJ_Cys-rich_dom_sf"/>
</dbReference>
<evidence type="ECO:0000313" key="11">
    <source>
        <dbReference type="Proteomes" id="UP000311919"/>
    </source>
</evidence>
<dbReference type="Gene3D" id="2.10.230.10">
    <property type="entry name" value="Heat shock protein DnaJ, cysteine-rich domain"/>
    <property type="match status" value="1"/>
</dbReference>
<feature type="compositionally biased region" description="Polar residues" evidence="7">
    <location>
        <begin position="420"/>
        <end position="437"/>
    </location>
</feature>
<keyword evidence="5" id="KW-0143">Chaperone</keyword>
<dbReference type="STRING" id="6182.A0A4Z2DTE1"/>
<evidence type="ECO:0000256" key="6">
    <source>
        <dbReference type="PROSITE-ProRule" id="PRU00546"/>
    </source>
</evidence>
<organism evidence="10 11">
    <name type="scientific">Schistosoma japonicum</name>
    <name type="common">Blood fluke</name>
    <dbReference type="NCBI Taxonomy" id="6182"/>
    <lineage>
        <taxon>Eukaryota</taxon>
        <taxon>Metazoa</taxon>
        <taxon>Spiralia</taxon>
        <taxon>Lophotrochozoa</taxon>
        <taxon>Platyhelminthes</taxon>
        <taxon>Trematoda</taxon>
        <taxon>Digenea</taxon>
        <taxon>Strigeidida</taxon>
        <taxon>Schistosomatoidea</taxon>
        <taxon>Schistosomatidae</taxon>
        <taxon>Schistosoma</taxon>
    </lineage>
</organism>
<dbReference type="Proteomes" id="UP000311919">
    <property type="component" value="Unassembled WGS sequence"/>
</dbReference>
<dbReference type="CDD" id="cd10747">
    <property type="entry name" value="DnaJ_C"/>
    <property type="match status" value="1"/>
</dbReference>
<dbReference type="Pfam" id="PF00226">
    <property type="entry name" value="DnaJ"/>
    <property type="match status" value="1"/>
</dbReference>
<evidence type="ECO:0000256" key="7">
    <source>
        <dbReference type="SAM" id="MobiDB-lite"/>
    </source>
</evidence>
<dbReference type="GO" id="GO:0051082">
    <property type="term" value="F:unfolded protein binding"/>
    <property type="evidence" value="ECO:0007669"/>
    <property type="project" value="InterPro"/>
</dbReference>
<dbReference type="FunFam" id="2.60.260.20:FF:000005">
    <property type="entry name" value="Chaperone protein dnaJ 1, mitochondrial"/>
    <property type="match status" value="1"/>
</dbReference>
<proteinExistence type="inferred from homology"/>
<dbReference type="InterPro" id="IPR018253">
    <property type="entry name" value="DnaJ_domain_CS"/>
</dbReference>
<dbReference type="OrthoDB" id="10256793at2759"/>
<dbReference type="PROSITE" id="PS50076">
    <property type="entry name" value="DNAJ_2"/>
    <property type="match status" value="1"/>
</dbReference>
<dbReference type="CDD" id="cd06257">
    <property type="entry name" value="DnaJ"/>
    <property type="match status" value="1"/>
</dbReference>
<dbReference type="InterPro" id="IPR002939">
    <property type="entry name" value="DnaJ_C"/>
</dbReference>
<keyword evidence="2" id="KW-0677">Repeat</keyword>
<evidence type="ECO:0000256" key="5">
    <source>
        <dbReference type="ARBA" id="ARBA00023186"/>
    </source>
</evidence>
<name>A0A4Z2DTE1_SCHJA</name>
<keyword evidence="11" id="KW-1185">Reference proteome</keyword>
<evidence type="ECO:0000313" key="10">
    <source>
        <dbReference type="EMBL" id="TNN19688.1"/>
    </source>
</evidence>
<dbReference type="GO" id="GO:0006457">
    <property type="term" value="P:protein folding"/>
    <property type="evidence" value="ECO:0007669"/>
    <property type="project" value="InterPro"/>
</dbReference>
<dbReference type="PANTHER" id="PTHR44145">
    <property type="entry name" value="DNAJ HOMOLOG SUBFAMILY A MEMBER 3, MITOCHONDRIAL"/>
    <property type="match status" value="1"/>
</dbReference>
<gene>
    <name evidence="10" type="ORF">EWB00_006588</name>
</gene>
<dbReference type="PROSITE" id="PS00636">
    <property type="entry name" value="DNAJ_1"/>
    <property type="match status" value="1"/>
</dbReference>
<keyword evidence="3 6" id="KW-0863">Zinc-finger</keyword>
<dbReference type="GO" id="GO:0043066">
    <property type="term" value="P:negative regulation of apoptotic process"/>
    <property type="evidence" value="ECO:0007669"/>
    <property type="project" value="TreeGrafter"/>
</dbReference>
<feature type="region of interest" description="Disordered" evidence="7">
    <location>
        <begin position="420"/>
        <end position="443"/>
    </location>
</feature>
<accession>A0A4Z2DTE1</accession>
<feature type="zinc finger region" description="CR-type" evidence="6">
    <location>
        <begin position="175"/>
        <end position="253"/>
    </location>
</feature>
<dbReference type="Pfam" id="PF01556">
    <property type="entry name" value="DnaJ_C"/>
    <property type="match status" value="1"/>
</dbReference>
<dbReference type="InterPro" id="IPR051938">
    <property type="entry name" value="Apopto_cytoskel_mod"/>
</dbReference>
<evidence type="ECO:0000256" key="3">
    <source>
        <dbReference type="ARBA" id="ARBA00022771"/>
    </source>
</evidence>
<dbReference type="Gene3D" id="1.10.287.110">
    <property type="entry name" value="DnaJ domain"/>
    <property type="match status" value="1"/>
</dbReference>
<dbReference type="PANTHER" id="PTHR44145:SF3">
    <property type="entry name" value="DNAJ HOMOLOG SUBFAMILY A MEMBER 3, MITOCHONDRIAL"/>
    <property type="match status" value="1"/>
</dbReference>
<dbReference type="SUPFAM" id="SSF46565">
    <property type="entry name" value="Chaperone J-domain"/>
    <property type="match status" value="1"/>
</dbReference>
<dbReference type="AlphaFoldDB" id="A0A4Z2DTE1"/>
<comment type="caution">
    <text evidence="10">The sequence shown here is derived from an EMBL/GenBank/DDBJ whole genome shotgun (WGS) entry which is preliminary data.</text>
</comment>
<reference evidence="10 11" key="1">
    <citation type="submission" date="2019-03" db="EMBL/GenBank/DDBJ databases">
        <title>An improved genome assembly of the fluke Schistosoma japonicum.</title>
        <authorList>
            <person name="Hu W."/>
            <person name="Luo F."/>
            <person name="Yin M."/>
            <person name="Mo X."/>
            <person name="Sun C."/>
            <person name="Wu Q."/>
            <person name="Zhu B."/>
            <person name="Xiang M."/>
            <person name="Wang J."/>
            <person name="Wang Y."/>
            <person name="Zhang T."/>
            <person name="Xu B."/>
            <person name="Zheng H."/>
            <person name="Feng Z."/>
        </authorList>
    </citation>
    <scope>NUCLEOTIDE SEQUENCE [LARGE SCALE GENOMIC DNA]</scope>
    <source>
        <strain evidence="10">HuSjv2</strain>
        <tissue evidence="10">Worms</tissue>
    </source>
</reference>
<evidence type="ECO:0000259" key="9">
    <source>
        <dbReference type="PROSITE" id="PS51188"/>
    </source>
</evidence>
<dbReference type="GO" id="GO:0009408">
    <property type="term" value="P:response to heat"/>
    <property type="evidence" value="ECO:0007669"/>
    <property type="project" value="InterPro"/>
</dbReference>
<dbReference type="InterPro" id="IPR001305">
    <property type="entry name" value="HSP_DnaJ_Cys-rich_dom"/>
</dbReference>
<dbReference type="InterPro" id="IPR036869">
    <property type="entry name" value="J_dom_sf"/>
</dbReference>
<dbReference type="InterPro" id="IPR012724">
    <property type="entry name" value="DnaJ"/>
</dbReference>
<evidence type="ECO:0000256" key="1">
    <source>
        <dbReference type="ARBA" id="ARBA00022723"/>
    </source>
</evidence>
<dbReference type="Gene3D" id="2.60.260.20">
    <property type="entry name" value="Urease metallochaperone UreE, N-terminal domain"/>
    <property type="match status" value="2"/>
</dbReference>
<dbReference type="PRINTS" id="PR00625">
    <property type="entry name" value="JDOMAIN"/>
</dbReference>
<dbReference type="FunFam" id="2.10.230.10:FF:000002">
    <property type="entry name" value="Molecular chaperone DnaJ"/>
    <property type="match status" value="1"/>
</dbReference>
<dbReference type="HAMAP" id="MF_01152">
    <property type="entry name" value="DnaJ"/>
    <property type="match status" value="1"/>
</dbReference>
<dbReference type="GO" id="GO:0005739">
    <property type="term" value="C:mitochondrion"/>
    <property type="evidence" value="ECO:0007669"/>
    <property type="project" value="TreeGrafter"/>
</dbReference>
<dbReference type="GO" id="GO:0008270">
    <property type="term" value="F:zinc ion binding"/>
    <property type="evidence" value="ECO:0007669"/>
    <property type="project" value="UniProtKB-KW"/>
</dbReference>
<sequence length="468" mass="52100">MRYGMAFKGLSLVQKLAGTPKYTFRSLYTSIPLLKDYYNILGVSKSASQSEIKKAYYQLAKKYHPDVNKNDKTAAQKFQEVSEAYEVLGDETKRSQYDKFGSASTQNNFGGGQSHGFEFHSNINPEELFRRIFRDSEFAFKEWSTNDKGFAESIFGSDATKEVAVNITFEQAARGVNKEIGVNMVTTCPRCKGSRAEPGTGMSTCPSCRGTGTENMNTGPFLLRSVCRRCQGTGTIVRNPCQECEGNGRIIGRNRVSISIPAGVEDGQVLRISVGKDNQYNNEIFVQIHVEKSRQFRREGADVHSDITISLAQAALGGKMRIQGIYESILVNIPAGSCSNDRIRLPGKGINRINGHGYGDHYIHIHIQPPKRLTDLQRALLLAYAETETNVTGSVEGVTSTDKRLRELYENLRDTFGRYSKTQSSASSDLHSNNQVNTREELESSGVLGRLTNGFRWLFDTTLKGLRK</sequence>
<dbReference type="GO" id="GO:0005524">
    <property type="term" value="F:ATP binding"/>
    <property type="evidence" value="ECO:0007669"/>
    <property type="project" value="InterPro"/>
</dbReference>
<feature type="domain" description="CR-type" evidence="9">
    <location>
        <begin position="175"/>
        <end position="253"/>
    </location>
</feature>
<dbReference type="EMBL" id="SKCS01000040">
    <property type="protein sequence ID" value="TNN19688.1"/>
    <property type="molecule type" value="Genomic_DNA"/>
</dbReference>
<dbReference type="InterPro" id="IPR008971">
    <property type="entry name" value="HSP40/DnaJ_pept-bd"/>
</dbReference>
<feature type="domain" description="J" evidence="8">
    <location>
        <begin position="36"/>
        <end position="101"/>
    </location>
</feature>
<evidence type="ECO:0000256" key="4">
    <source>
        <dbReference type="ARBA" id="ARBA00022833"/>
    </source>
</evidence>
<dbReference type="SUPFAM" id="SSF57938">
    <property type="entry name" value="DnaJ/Hsp40 cysteine-rich domain"/>
    <property type="match status" value="1"/>
</dbReference>
<dbReference type="InterPro" id="IPR001623">
    <property type="entry name" value="DnaJ_domain"/>
</dbReference>
<dbReference type="GO" id="GO:0031072">
    <property type="term" value="F:heat shock protein binding"/>
    <property type="evidence" value="ECO:0007669"/>
    <property type="project" value="InterPro"/>
</dbReference>
<dbReference type="SMART" id="SM00271">
    <property type="entry name" value="DnaJ"/>
    <property type="match status" value="1"/>
</dbReference>